<gene>
    <name evidence="1" type="ORF">SAMN03159343_3039</name>
</gene>
<keyword evidence="2" id="KW-1185">Reference proteome</keyword>
<name>A0A1G4YL70_9ACTN</name>
<sequence>MTPPPHVGAPSSRPRVGRRGLCPALGVAGLCVVALLSGCASSRSAGDDDTGAVAVEEAADLPEQFEQLPGVTSASVEFQDDITVQAQLQADVTDRWGERP</sequence>
<evidence type="ECO:0000313" key="2">
    <source>
        <dbReference type="Proteomes" id="UP000198981"/>
    </source>
</evidence>
<reference evidence="2" key="1">
    <citation type="submission" date="2016-10" db="EMBL/GenBank/DDBJ databases">
        <authorList>
            <person name="Varghese N."/>
            <person name="Submissions S."/>
        </authorList>
    </citation>
    <scope>NUCLEOTIDE SEQUENCE [LARGE SCALE GENOMIC DNA]</scope>
    <source>
        <strain evidence="2">DSM 45722</strain>
    </source>
</reference>
<protein>
    <submittedName>
        <fullName evidence="1">Uncharacterized protein</fullName>
    </submittedName>
</protein>
<dbReference type="RefSeq" id="WP_133379178.1">
    <property type="nucleotide sequence ID" value="NZ_FMUH01000005.1"/>
</dbReference>
<dbReference type="EMBL" id="FMUH01000005">
    <property type="protein sequence ID" value="SCX54232.1"/>
    <property type="molecule type" value="Genomic_DNA"/>
</dbReference>
<organism evidence="1 2">
    <name type="scientific">Klenkia marina</name>
    <dbReference type="NCBI Taxonomy" id="1960309"/>
    <lineage>
        <taxon>Bacteria</taxon>
        <taxon>Bacillati</taxon>
        <taxon>Actinomycetota</taxon>
        <taxon>Actinomycetes</taxon>
        <taxon>Geodermatophilales</taxon>
        <taxon>Geodermatophilaceae</taxon>
        <taxon>Klenkia</taxon>
    </lineage>
</organism>
<evidence type="ECO:0000313" key="1">
    <source>
        <dbReference type="EMBL" id="SCX54232.1"/>
    </source>
</evidence>
<proteinExistence type="predicted"/>
<dbReference type="AlphaFoldDB" id="A0A1G4YL70"/>
<accession>A0A1G4YL70</accession>
<dbReference type="Proteomes" id="UP000198981">
    <property type="component" value="Unassembled WGS sequence"/>
</dbReference>
<dbReference type="STRING" id="1960309.SAMN03159343_3039"/>